<dbReference type="InterPro" id="IPR006094">
    <property type="entry name" value="Oxid_FAD_bind_N"/>
</dbReference>
<evidence type="ECO:0000313" key="5">
    <source>
        <dbReference type="Proteomes" id="UP000594118"/>
    </source>
</evidence>
<dbReference type="GO" id="GO:0019154">
    <property type="term" value="F:glycolate dehydrogenase activity"/>
    <property type="evidence" value="ECO:0007669"/>
    <property type="project" value="UniProtKB-EC"/>
</dbReference>
<dbReference type="PANTHER" id="PTHR11748">
    <property type="entry name" value="D-LACTATE DEHYDROGENASE"/>
    <property type="match status" value="1"/>
</dbReference>
<accession>A0A7L9WQJ9</accession>
<keyword evidence="5" id="KW-1185">Reference proteome</keyword>
<keyword evidence="1" id="KW-0285">Flavoprotein</keyword>
<reference evidence="4 5" key="1">
    <citation type="submission" date="2019-10" db="EMBL/GenBank/DDBJ databases">
        <title>Pseudopuniceibacterium sp. HQ09 islated from Antarctica.</title>
        <authorList>
            <person name="Liao L."/>
            <person name="Su S."/>
            <person name="Chen B."/>
            <person name="Yu Y."/>
        </authorList>
    </citation>
    <scope>NUCLEOTIDE SEQUENCE [LARGE SCALE GENOMIC DNA]</scope>
    <source>
        <strain evidence="4 5">HQ09</strain>
    </source>
</reference>
<dbReference type="Gene3D" id="3.30.465.10">
    <property type="match status" value="1"/>
</dbReference>
<dbReference type="InterPro" id="IPR016164">
    <property type="entry name" value="FAD-linked_Oxase-like_C"/>
</dbReference>
<keyword evidence="4" id="KW-0560">Oxidoreductase</keyword>
<feature type="domain" description="FAD-binding PCMH-type" evidence="3">
    <location>
        <begin position="1"/>
        <end position="173"/>
    </location>
</feature>
<dbReference type="EMBL" id="CP045201">
    <property type="protein sequence ID" value="QOL81808.1"/>
    <property type="molecule type" value="Genomic_DNA"/>
</dbReference>
<dbReference type="GO" id="GO:0071949">
    <property type="term" value="F:FAD binding"/>
    <property type="evidence" value="ECO:0007669"/>
    <property type="project" value="InterPro"/>
</dbReference>
<evidence type="ECO:0000259" key="3">
    <source>
        <dbReference type="PROSITE" id="PS51387"/>
    </source>
</evidence>
<dbReference type="InterPro" id="IPR036318">
    <property type="entry name" value="FAD-bd_PCMH-like_sf"/>
</dbReference>
<evidence type="ECO:0000256" key="1">
    <source>
        <dbReference type="ARBA" id="ARBA00022630"/>
    </source>
</evidence>
<keyword evidence="2" id="KW-0274">FAD</keyword>
<dbReference type="KEGG" id="pshq:F3W81_13840"/>
<dbReference type="NCBIfam" id="NF008439">
    <property type="entry name" value="PRK11282.1"/>
    <property type="match status" value="1"/>
</dbReference>
<protein>
    <submittedName>
        <fullName evidence="4">Glycolate oxidase subunit GlcE</fullName>
        <ecNumber evidence="4">1.1.99.14</ecNumber>
    </submittedName>
</protein>
<dbReference type="SUPFAM" id="SSF56176">
    <property type="entry name" value="FAD-binding/transporter-associated domain-like"/>
    <property type="match status" value="1"/>
</dbReference>
<organism evidence="4 5">
    <name type="scientific">Pseudooceanicola spongiae</name>
    <dbReference type="NCBI Taxonomy" id="2613965"/>
    <lineage>
        <taxon>Bacteria</taxon>
        <taxon>Pseudomonadati</taxon>
        <taxon>Pseudomonadota</taxon>
        <taxon>Alphaproteobacteria</taxon>
        <taxon>Rhodobacterales</taxon>
        <taxon>Paracoccaceae</taxon>
        <taxon>Pseudooceanicola</taxon>
    </lineage>
</organism>
<dbReference type="Pfam" id="PF01565">
    <property type="entry name" value="FAD_binding_4"/>
    <property type="match status" value="1"/>
</dbReference>
<proteinExistence type="predicted"/>
<name>A0A7L9WQJ9_9RHOB</name>
<evidence type="ECO:0000313" key="4">
    <source>
        <dbReference type="EMBL" id="QOL81808.1"/>
    </source>
</evidence>
<dbReference type="InterPro" id="IPR016166">
    <property type="entry name" value="FAD-bd_PCMH"/>
</dbReference>
<dbReference type="EC" id="1.1.99.14" evidence="4"/>
<dbReference type="InterPro" id="IPR016169">
    <property type="entry name" value="FAD-bd_PCMH_sub2"/>
</dbReference>
<dbReference type="AlphaFoldDB" id="A0A7L9WQJ9"/>
<dbReference type="SUPFAM" id="SSF55103">
    <property type="entry name" value="FAD-linked oxidases, C-terminal domain"/>
    <property type="match status" value="1"/>
</dbReference>
<sequence length="390" mass="40558">MRPESEAELSELIRHTETALQIRGGGTRGAFFPAGGAVLETGGLSGVTLYEPAALTLVARAGTPVAEIEALLSEKNQRLAFEPMDHRTLLGTTGTPTIGGVVAANVSGPRRVQVGAARDFLLGVRFVDGEGHIIRNGGRVMKNVTGYDLVKLMAGSWGTLGVLSEVSLKVLAIPQAEATLVLRGQGADACVADMCSALGTPYDVSGAVWIGPGVAGDAPERRIRVEGLRGSVAYRIQRLAETLPGDHSIVEGAESAALWQQVRDVTPFAGQEAPLWRISVKPTDAPLLLAALGRAGVAHKTICDWGGGLVWLMVEGASARAGVVRAEVSALGGHATLVRAPIAQREAVVMFHPQAAPLERIAAGLRARFDPRGILNPGLMGVAAIAEPAA</sequence>
<dbReference type="RefSeq" id="WP_193079724.1">
    <property type="nucleotide sequence ID" value="NZ_CP045201.1"/>
</dbReference>
<dbReference type="PROSITE" id="PS51387">
    <property type="entry name" value="FAD_PCMH"/>
    <property type="match status" value="1"/>
</dbReference>
<evidence type="ECO:0000256" key="2">
    <source>
        <dbReference type="ARBA" id="ARBA00022827"/>
    </source>
</evidence>
<dbReference type="PANTHER" id="PTHR11748:SF103">
    <property type="entry name" value="GLYCOLATE OXIDASE SUBUNIT GLCE"/>
    <property type="match status" value="1"/>
</dbReference>
<gene>
    <name evidence="4" type="primary">glcE</name>
    <name evidence="4" type="ORF">F3W81_13840</name>
</gene>
<dbReference type="Proteomes" id="UP000594118">
    <property type="component" value="Chromosome"/>
</dbReference>